<evidence type="ECO:0000313" key="4">
    <source>
        <dbReference type="EMBL" id="MCE8047901.1"/>
    </source>
</evidence>
<evidence type="ECO:0000256" key="2">
    <source>
        <dbReference type="ARBA" id="ARBA00023315"/>
    </source>
</evidence>
<organism evidence="4 5">
    <name type="scientific">Billgrantia desiderata</name>
    <dbReference type="NCBI Taxonomy" id="52021"/>
    <lineage>
        <taxon>Bacteria</taxon>
        <taxon>Pseudomonadati</taxon>
        <taxon>Pseudomonadota</taxon>
        <taxon>Gammaproteobacteria</taxon>
        <taxon>Oceanospirillales</taxon>
        <taxon>Halomonadaceae</taxon>
        <taxon>Billgrantia</taxon>
    </lineage>
</organism>
<dbReference type="RefSeq" id="WP_086510299.1">
    <property type="nucleotide sequence ID" value="NZ_FNVC01000007.1"/>
</dbReference>
<evidence type="ECO:0000259" key="3">
    <source>
        <dbReference type="PROSITE" id="PS51186"/>
    </source>
</evidence>
<dbReference type="InterPro" id="IPR016181">
    <property type="entry name" value="Acyl_CoA_acyltransferase"/>
</dbReference>
<keyword evidence="5" id="KW-1185">Reference proteome</keyword>
<accession>A0ABS9B761</accession>
<evidence type="ECO:0000313" key="5">
    <source>
        <dbReference type="Proteomes" id="UP001320154"/>
    </source>
</evidence>
<dbReference type="Pfam" id="PF00583">
    <property type="entry name" value="Acetyltransf_1"/>
    <property type="match status" value="1"/>
</dbReference>
<dbReference type="Proteomes" id="UP001320154">
    <property type="component" value="Unassembled WGS sequence"/>
</dbReference>
<dbReference type="CDD" id="cd04301">
    <property type="entry name" value="NAT_SF"/>
    <property type="match status" value="1"/>
</dbReference>
<comment type="caution">
    <text evidence="4">The sequence shown here is derived from an EMBL/GenBank/DDBJ whole genome shotgun (WGS) entry which is preliminary data.</text>
</comment>
<reference evidence="4 5" key="1">
    <citation type="journal article" date="2021" name="Front. Microbiol.">
        <title>Aerobic Denitrification and Heterotrophic Sulfur Oxidation in the Genus Halomonas Revealed by Six Novel Species Characterizations and Genome-Based Analysis.</title>
        <authorList>
            <person name="Wang L."/>
            <person name="Shao Z."/>
        </authorList>
    </citation>
    <scope>NUCLEOTIDE SEQUENCE [LARGE SCALE GENOMIC DNA]</scope>
    <source>
        <strain evidence="4 5">MCCC 1A05748</strain>
    </source>
</reference>
<feature type="domain" description="N-acetyltransferase" evidence="3">
    <location>
        <begin position="1"/>
        <end position="163"/>
    </location>
</feature>
<dbReference type="PANTHER" id="PTHR43072">
    <property type="entry name" value="N-ACETYLTRANSFERASE"/>
    <property type="match status" value="1"/>
</dbReference>
<protein>
    <submittedName>
        <fullName evidence="4">N-acetyltransferase</fullName>
    </submittedName>
</protein>
<sequence length="165" mass="18908">MSIRHAVEYDLPRIVEIYNAAIPTRSSTADTETVSVASRKAWFFRHEPDRRPLLVYEREEGVVAWMSFEDFYGRPAYRHTAELSVYIAPEQQGRLIGKRLLQKAEELAPALGLRSLVGYVFAHNTRSMRLLSALGYQEWGRLPDIAEMDGKEYSLCIMGKRLDIG</sequence>
<dbReference type="Gene3D" id="3.40.630.30">
    <property type="match status" value="1"/>
</dbReference>
<evidence type="ECO:0000256" key="1">
    <source>
        <dbReference type="ARBA" id="ARBA00022679"/>
    </source>
</evidence>
<proteinExistence type="predicted"/>
<gene>
    <name evidence="4" type="ORF">HOP60_14325</name>
</gene>
<keyword evidence="2" id="KW-0012">Acyltransferase</keyword>
<name>A0ABS9B761_9GAMM</name>
<dbReference type="SUPFAM" id="SSF55729">
    <property type="entry name" value="Acyl-CoA N-acyltransferases (Nat)"/>
    <property type="match status" value="1"/>
</dbReference>
<dbReference type="EMBL" id="JABFTQ010000009">
    <property type="protein sequence ID" value="MCE8047901.1"/>
    <property type="molecule type" value="Genomic_DNA"/>
</dbReference>
<dbReference type="PROSITE" id="PS51186">
    <property type="entry name" value="GNAT"/>
    <property type="match status" value="1"/>
</dbReference>
<dbReference type="PANTHER" id="PTHR43072:SF23">
    <property type="entry name" value="UPF0039 PROTEIN C11D3.02C"/>
    <property type="match status" value="1"/>
</dbReference>
<keyword evidence="1" id="KW-0808">Transferase</keyword>
<dbReference type="InterPro" id="IPR000182">
    <property type="entry name" value="GNAT_dom"/>
</dbReference>